<keyword evidence="6" id="KW-1133">Transmembrane helix</keyword>
<reference evidence="11" key="1">
    <citation type="journal article" date="2020" name="Microb. Genom.">
        <title>Genetic diversity of clinical and environmental Mucorales isolates obtained from an investigation of mucormycosis cases among solid organ transplant recipients.</title>
        <authorList>
            <person name="Nguyen M.H."/>
            <person name="Kaul D."/>
            <person name="Muto C."/>
            <person name="Cheng S.J."/>
            <person name="Richter R.A."/>
            <person name="Bruno V.M."/>
            <person name="Liu G."/>
            <person name="Beyhan S."/>
            <person name="Sundermann A.J."/>
            <person name="Mounaud S."/>
            <person name="Pasculle A.W."/>
            <person name="Nierman W.C."/>
            <person name="Driscoll E."/>
            <person name="Cumbie R."/>
            <person name="Clancy C.J."/>
            <person name="Dupont C.L."/>
        </authorList>
    </citation>
    <scope>NUCLEOTIDE SEQUENCE</scope>
    <source>
        <strain evidence="11">GL16</strain>
    </source>
</reference>
<comment type="subcellular location">
    <subcellularLocation>
        <location evidence="1">Mitochondrion membrane</location>
        <topology evidence="1">Multi-pass membrane protein</topology>
    </subcellularLocation>
</comment>
<sequence length="303" mass="32660">MATTLKEQSIGFQVPKLAQDLIAGTCGGWAQVIVGHPFDTLKVRLQTQPSPPIYKNAMDCFRQLVQSEGPKGLYRGVASPLAGVGLCNAVVFMCNGEFRRMLQGGDASKVLSLTEIGIAGSMAGTVMAFFNCPIELLKVKLQTQDPAGIIGASGKLEPPYKGVIDCGVRTVRAQGPLGIYRGLGITLLRDCPSYGLYFITYEGLKRTFQYIKGPDQSLSTFDLLMAGGLSGFGAWIPAYPQDVIKSRMQNDPRIKSSLMAVRTLVREAGYKAFFNGVGPTMARAFPANAATFFAYELAMNAMN</sequence>
<evidence type="ECO:0000256" key="4">
    <source>
        <dbReference type="ARBA" id="ARBA00022692"/>
    </source>
</evidence>
<organism evidence="11 12">
    <name type="scientific">Rhizopus oryzae</name>
    <name type="common">Mucormycosis agent</name>
    <name type="synonym">Rhizopus arrhizus var. delemar</name>
    <dbReference type="NCBI Taxonomy" id="64495"/>
    <lineage>
        <taxon>Eukaryota</taxon>
        <taxon>Fungi</taxon>
        <taxon>Fungi incertae sedis</taxon>
        <taxon>Mucoromycota</taxon>
        <taxon>Mucoromycotina</taxon>
        <taxon>Mucoromycetes</taxon>
        <taxon>Mucorales</taxon>
        <taxon>Mucorineae</taxon>
        <taxon>Rhizopodaceae</taxon>
        <taxon>Rhizopus</taxon>
    </lineage>
</organism>
<comment type="caution">
    <text evidence="11">The sequence shown here is derived from an EMBL/GenBank/DDBJ whole genome shotgun (WGS) entry which is preliminary data.</text>
</comment>
<keyword evidence="7" id="KW-0496">Mitochondrion</keyword>
<gene>
    <name evidence="11" type="ORF">G6F51_003298</name>
</gene>
<feature type="repeat" description="Solcar" evidence="9">
    <location>
        <begin position="15"/>
        <end position="101"/>
    </location>
</feature>
<dbReference type="EMBL" id="JAANIT010000319">
    <property type="protein sequence ID" value="KAG1549042.1"/>
    <property type="molecule type" value="Genomic_DNA"/>
</dbReference>
<name>A0A9P6YI38_RHIOR</name>
<keyword evidence="8 9" id="KW-0472">Membrane</keyword>
<keyword evidence="3 10" id="KW-0813">Transport</keyword>
<feature type="repeat" description="Solcar" evidence="9">
    <location>
        <begin position="218"/>
        <end position="301"/>
    </location>
</feature>
<evidence type="ECO:0000256" key="2">
    <source>
        <dbReference type="ARBA" id="ARBA00006375"/>
    </source>
</evidence>
<evidence type="ECO:0000256" key="8">
    <source>
        <dbReference type="ARBA" id="ARBA00023136"/>
    </source>
</evidence>
<dbReference type="OMA" id="SPWTKSV"/>
<dbReference type="GO" id="GO:0031966">
    <property type="term" value="C:mitochondrial membrane"/>
    <property type="evidence" value="ECO:0007669"/>
    <property type="project" value="UniProtKB-SubCell"/>
</dbReference>
<dbReference type="PRINTS" id="PR00926">
    <property type="entry name" value="MITOCARRIER"/>
</dbReference>
<dbReference type="GO" id="GO:0022857">
    <property type="term" value="F:transmembrane transporter activity"/>
    <property type="evidence" value="ECO:0007669"/>
    <property type="project" value="TreeGrafter"/>
</dbReference>
<proteinExistence type="inferred from homology"/>
<accession>A0A9P6YI38</accession>
<evidence type="ECO:0000313" key="11">
    <source>
        <dbReference type="EMBL" id="KAG1549042.1"/>
    </source>
</evidence>
<evidence type="ECO:0000256" key="5">
    <source>
        <dbReference type="ARBA" id="ARBA00022737"/>
    </source>
</evidence>
<dbReference type="AlphaFoldDB" id="A0A9P6YI38"/>
<evidence type="ECO:0000256" key="6">
    <source>
        <dbReference type="ARBA" id="ARBA00022989"/>
    </source>
</evidence>
<dbReference type="Pfam" id="PF00153">
    <property type="entry name" value="Mito_carr"/>
    <property type="match status" value="3"/>
</dbReference>
<dbReference type="SUPFAM" id="SSF103506">
    <property type="entry name" value="Mitochondrial carrier"/>
    <property type="match status" value="1"/>
</dbReference>
<keyword evidence="5" id="KW-0677">Repeat</keyword>
<evidence type="ECO:0000256" key="9">
    <source>
        <dbReference type="PROSITE-ProRule" id="PRU00282"/>
    </source>
</evidence>
<dbReference type="PANTHER" id="PTHR45624">
    <property type="entry name" value="MITOCHONDRIAL BASIC AMINO ACIDS TRANSPORTER-RELATED"/>
    <property type="match status" value="1"/>
</dbReference>
<evidence type="ECO:0000256" key="10">
    <source>
        <dbReference type="RuleBase" id="RU000488"/>
    </source>
</evidence>
<dbReference type="OrthoDB" id="14252at2759"/>
<dbReference type="InterPro" id="IPR050567">
    <property type="entry name" value="Mitochondrial_Carrier"/>
</dbReference>
<dbReference type="Gene3D" id="1.50.40.10">
    <property type="entry name" value="Mitochondrial carrier domain"/>
    <property type="match status" value="2"/>
</dbReference>
<dbReference type="InterPro" id="IPR023395">
    <property type="entry name" value="MCP_dom_sf"/>
</dbReference>
<dbReference type="InterPro" id="IPR018108">
    <property type="entry name" value="MCP_transmembrane"/>
</dbReference>
<dbReference type="PROSITE" id="PS50920">
    <property type="entry name" value="SOLCAR"/>
    <property type="match status" value="3"/>
</dbReference>
<evidence type="ECO:0000313" key="12">
    <source>
        <dbReference type="Proteomes" id="UP000717996"/>
    </source>
</evidence>
<dbReference type="Proteomes" id="UP000717996">
    <property type="component" value="Unassembled WGS sequence"/>
</dbReference>
<evidence type="ECO:0000256" key="7">
    <source>
        <dbReference type="ARBA" id="ARBA00023128"/>
    </source>
</evidence>
<protein>
    <submittedName>
        <fullName evidence="11">Uncharacterized protein</fullName>
    </submittedName>
</protein>
<comment type="similarity">
    <text evidence="2 10">Belongs to the mitochondrial carrier (TC 2.A.29) family.</text>
</comment>
<keyword evidence="4 9" id="KW-0812">Transmembrane</keyword>
<feature type="repeat" description="Solcar" evidence="9">
    <location>
        <begin position="111"/>
        <end position="207"/>
    </location>
</feature>
<evidence type="ECO:0000256" key="1">
    <source>
        <dbReference type="ARBA" id="ARBA00004225"/>
    </source>
</evidence>
<dbReference type="InterPro" id="IPR002067">
    <property type="entry name" value="MCP"/>
</dbReference>
<evidence type="ECO:0000256" key="3">
    <source>
        <dbReference type="ARBA" id="ARBA00022448"/>
    </source>
</evidence>